<dbReference type="InterPro" id="IPR012341">
    <property type="entry name" value="6hp_glycosidase-like_sf"/>
</dbReference>
<proteinExistence type="inferred from homology"/>
<comment type="similarity">
    <text evidence="2">Belongs to the glycosyl hydrolase 8 (cellulase D) family.</text>
</comment>
<evidence type="ECO:0000256" key="5">
    <source>
        <dbReference type="ARBA" id="ARBA00023001"/>
    </source>
</evidence>
<reference evidence="10" key="1">
    <citation type="journal article" date="2019" name="Int. J. Syst. Evol. Microbiol.">
        <title>The Global Catalogue of Microorganisms (GCM) 10K type strain sequencing project: providing services to taxonomists for standard genome sequencing and annotation.</title>
        <authorList>
            <consortium name="The Broad Institute Genomics Platform"/>
            <consortium name="The Broad Institute Genome Sequencing Center for Infectious Disease"/>
            <person name="Wu L."/>
            <person name="Ma J."/>
        </authorList>
    </citation>
    <scope>NUCLEOTIDE SEQUENCE [LARGE SCALE GENOMIC DNA]</scope>
    <source>
        <strain evidence="10">ZS-35-S2</strain>
    </source>
</reference>
<evidence type="ECO:0000256" key="7">
    <source>
        <dbReference type="ARBA" id="ARBA00023326"/>
    </source>
</evidence>
<comment type="catalytic activity">
    <reaction evidence="1">
        <text>Endohydrolysis of (1-&gt;4)-beta-D-glucosidic linkages in cellulose, lichenin and cereal beta-D-glucans.</text>
        <dbReference type="EC" id="3.2.1.4"/>
    </reaction>
</comment>
<keyword evidence="7" id="KW-0119">Carbohydrate metabolism</keyword>
<gene>
    <name evidence="9" type="ORF">ACFSKQ_00370</name>
</gene>
<evidence type="ECO:0000256" key="3">
    <source>
        <dbReference type="ARBA" id="ARBA00012601"/>
    </source>
</evidence>
<evidence type="ECO:0000256" key="1">
    <source>
        <dbReference type="ARBA" id="ARBA00000966"/>
    </source>
</evidence>
<evidence type="ECO:0000313" key="10">
    <source>
        <dbReference type="Proteomes" id="UP001597371"/>
    </source>
</evidence>
<dbReference type="Pfam" id="PF01270">
    <property type="entry name" value="Glyco_hydro_8"/>
    <property type="match status" value="1"/>
</dbReference>
<keyword evidence="6" id="KW-0326">Glycosidase</keyword>
<keyword evidence="8" id="KW-0732">Signal</keyword>
<dbReference type="RefSeq" id="WP_209736136.1">
    <property type="nucleotide sequence ID" value="NZ_CP072611.1"/>
</dbReference>
<keyword evidence="4 9" id="KW-0378">Hydrolase</keyword>
<sequence length="348" mass="37515">MRFVHLVCAASIALSGLGSPAVAQEETVLAPEWSAYLERFVDEQGRVIDDGNGGISHSEGQGYGLTLAFLAGDQATFERIWSFTRTELMLRDDGLAAWKWSPDADPHVTDINNATDGDMLIAYALAQAGEAWRREDFTQAATALAEAIGTLAYTQDGRLTLPPAREGYGRDERPDGPVINPSYWIYEAFPVLARLAPDTDWQAISDGGLETLRASLTGPRALPPEWLSIATTERPAQGFAAEFGYNAVRIPLYMVRAGAGDEALLTALADGMSDPDGSVALVDLESGETRETLADAGYRIIPALVACAVSGTPVPDDLRSFEPTLYYPSTLHLLALSHLRQARPECLS</sequence>
<evidence type="ECO:0000256" key="8">
    <source>
        <dbReference type="SAM" id="SignalP"/>
    </source>
</evidence>
<feature type="chain" id="PRO_5046597765" description="cellulase" evidence="8">
    <location>
        <begin position="24"/>
        <end position="348"/>
    </location>
</feature>
<dbReference type="GO" id="GO:0016787">
    <property type="term" value="F:hydrolase activity"/>
    <property type="evidence" value="ECO:0007669"/>
    <property type="project" value="UniProtKB-KW"/>
</dbReference>
<dbReference type="Proteomes" id="UP001597371">
    <property type="component" value="Unassembled WGS sequence"/>
</dbReference>
<protein>
    <recommendedName>
        <fullName evidence="3">cellulase</fullName>
        <ecNumber evidence="3">3.2.1.4</ecNumber>
    </recommendedName>
</protein>
<dbReference type="SUPFAM" id="SSF48208">
    <property type="entry name" value="Six-hairpin glycosidases"/>
    <property type="match status" value="1"/>
</dbReference>
<evidence type="ECO:0000313" key="9">
    <source>
        <dbReference type="EMBL" id="MFD2235916.1"/>
    </source>
</evidence>
<name>A0ABW5CGM0_9HYPH</name>
<dbReference type="PRINTS" id="PR00735">
    <property type="entry name" value="GLHYDRLASE8"/>
</dbReference>
<keyword evidence="7" id="KW-0624">Polysaccharide degradation</keyword>
<evidence type="ECO:0000256" key="6">
    <source>
        <dbReference type="ARBA" id="ARBA00023295"/>
    </source>
</evidence>
<dbReference type="InterPro" id="IPR008928">
    <property type="entry name" value="6-hairpin_glycosidase_sf"/>
</dbReference>
<organism evidence="9 10">
    <name type="scientific">Aureimonas populi</name>
    <dbReference type="NCBI Taxonomy" id="1701758"/>
    <lineage>
        <taxon>Bacteria</taxon>
        <taxon>Pseudomonadati</taxon>
        <taxon>Pseudomonadota</taxon>
        <taxon>Alphaproteobacteria</taxon>
        <taxon>Hyphomicrobiales</taxon>
        <taxon>Aurantimonadaceae</taxon>
        <taxon>Aureimonas</taxon>
    </lineage>
</organism>
<evidence type="ECO:0000256" key="4">
    <source>
        <dbReference type="ARBA" id="ARBA00022801"/>
    </source>
</evidence>
<dbReference type="Gene3D" id="1.50.10.10">
    <property type="match status" value="1"/>
</dbReference>
<evidence type="ECO:0000256" key="2">
    <source>
        <dbReference type="ARBA" id="ARBA00009209"/>
    </source>
</evidence>
<keyword evidence="10" id="KW-1185">Reference proteome</keyword>
<feature type="signal peptide" evidence="8">
    <location>
        <begin position="1"/>
        <end position="23"/>
    </location>
</feature>
<comment type="caution">
    <text evidence="9">The sequence shown here is derived from an EMBL/GenBank/DDBJ whole genome shotgun (WGS) entry which is preliminary data.</text>
</comment>
<keyword evidence="5" id="KW-0136">Cellulose degradation</keyword>
<accession>A0ABW5CGM0</accession>
<dbReference type="InterPro" id="IPR002037">
    <property type="entry name" value="Glyco_hydro_8"/>
</dbReference>
<dbReference type="EMBL" id="JBHUIJ010000002">
    <property type="protein sequence ID" value="MFD2235916.1"/>
    <property type="molecule type" value="Genomic_DNA"/>
</dbReference>
<dbReference type="EC" id="3.2.1.4" evidence="3"/>